<dbReference type="SUPFAM" id="SSF53850">
    <property type="entry name" value="Periplasmic binding protein-like II"/>
    <property type="match status" value="1"/>
</dbReference>
<evidence type="ECO:0000256" key="3">
    <source>
        <dbReference type="ARBA" id="ARBA00022448"/>
    </source>
</evidence>
<evidence type="ECO:0000313" key="7">
    <source>
        <dbReference type="EMBL" id="EGC70715.1"/>
    </source>
</evidence>
<organism evidence="7 8">
    <name type="scientific">Enterococcus casseliflavus ATCC 12755</name>
    <dbReference type="NCBI Taxonomy" id="888066"/>
    <lineage>
        <taxon>Bacteria</taxon>
        <taxon>Bacillati</taxon>
        <taxon>Bacillota</taxon>
        <taxon>Bacilli</taxon>
        <taxon>Lactobacillales</taxon>
        <taxon>Enterococcaceae</taxon>
        <taxon>Enterococcus</taxon>
    </lineage>
</organism>
<evidence type="ECO:0000256" key="6">
    <source>
        <dbReference type="SAM" id="SignalP"/>
    </source>
</evidence>
<feature type="region of interest" description="Disordered" evidence="5">
    <location>
        <begin position="411"/>
        <end position="430"/>
    </location>
</feature>
<evidence type="ECO:0000313" key="8">
    <source>
        <dbReference type="Proteomes" id="UP000004835"/>
    </source>
</evidence>
<evidence type="ECO:0000256" key="2">
    <source>
        <dbReference type="ARBA" id="ARBA00008520"/>
    </source>
</evidence>
<comment type="caution">
    <text evidence="7">The sequence shown here is derived from an EMBL/GenBank/DDBJ whole genome shotgun (WGS) entry which is preliminary data.</text>
</comment>
<comment type="similarity">
    <text evidence="2">Belongs to the bacterial solute-binding protein 1 family.</text>
</comment>
<protein>
    <submittedName>
        <fullName evidence="7">ABC transporter, solute-binding protein</fullName>
    </submittedName>
</protein>
<keyword evidence="4 6" id="KW-0732">Signal</keyword>
<gene>
    <name evidence="7" type="ORF">HMPREF9087_0092</name>
</gene>
<dbReference type="AlphaFoldDB" id="F0EFZ5"/>
<evidence type="ECO:0000256" key="1">
    <source>
        <dbReference type="ARBA" id="ARBA00004196"/>
    </source>
</evidence>
<dbReference type="PANTHER" id="PTHR43649">
    <property type="entry name" value="ARABINOSE-BINDING PROTEIN-RELATED"/>
    <property type="match status" value="1"/>
</dbReference>
<dbReference type="GO" id="GO:0030313">
    <property type="term" value="C:cell envelope"/>
    <property type="evidence" value="ECO:0007669"/>
    <property type="project" value="UniProtKB-SubCell"/>
</dbReference>
<keyword evidence="3" id="KW-0813">Transport</keyword>
<comment type="subcellular location">
    <subcellularLocation>
        <location evidence="1">Cell envelope</location>
    </subcellularLocation>
</comment>
<evidence type="ECO:0000256" key="5">
    <source>
        <dbReference type="SAM" id="MobiDB-lite"/>
    </source>
</evidence>
<sequence length="430" mass="48101">MFNGGMKMHFLKKGLLAATMFGTIAALAACGGGATDDSAAYEDGDIKLTVTTWNYDTTPEFEKLFRAFEEANPGITVEPVDIASDDYDTKLTTMLSSGDTTDILTMKNLLSYSNYALRDQLVDLTDHIGSLDIAPAQESYDMYDVEGKAYAQPYRTDFWVLYYNKKMFDEAGLDYPSNITWDEYEELAKQLTKPDEQIYGAYQHTWRSTTQAIAAAQNGANLIDPQYDYLEAYYDRALRMQDEKAQMDFGTAKSTKVTYQSQFENEKAAMMYMGTWYMGALMTNIDDGKTDVEWGIAEMPQNEKGEVTTFGSPTAFAINKNSKHQEAAQKFLDFCSGEEGAKVLAEVGVVPSYKTDAIDELYFSREGMPADEVSKKAFNPETVAIEFPVDENGPAIDKILQEEHDLILVGDETPKEGIANMEKRVKSETE</sequence>
<dbReference type="InterPro" id="IPR050490">
    <property type="entry name" value="Bact_solute-bd_prot1"/>
</dbReference>
<dbReference type="HOGENOM" id="CLU_031285_10_5_9"/>
<dbReference type="CDD" id="cd13585">
    <property type="entry name" value="PBP2_TMBP_like"/>
    <property type="match status" value="1"/>
</dbReference>
<accession>F0EFZ5</accession>
<feature type="compositionally biased region" description="Basic and acidic residues" evidence="5">
    <location>
        <begin position="421"/>
        <end position="430"/>
    </location>
</feature>
<dbReference type="InterPro" id="IPR006059">
    <property type="entry name" value="SBP"/>
</dbReference>
<proteinExistence type="inferred from homology"/>
<dbReference type="Proteomes" id="UP000004835">
    <property type="component" value="Unassembled WGS sequence"/>
</dbReference>
<evidence type="ECO:0000256" key="4">
    <source>
        <dbReference type="ARBA" id="ARBA00022729"/>
    </source>
</evidence>
<feature type="chain" id="PRO_5003246912" evidence="6">
    <location>
        <begin position="29"/>
        <end position="430"/>
    </location>
</feature>
<reference evidence="7 8" key="1">
    <citation type="submission" date="2011-01" db="EMBL/GenBank/DDBJ databases">
        <authorList>
            <person name="Muzny D."/>
            <person name="Qin X."/>
            <person name="Deng J."/>
            <person name="Jiang H."/>
            <person name="Liu Y."/>
            <person name="Qu J."/>
            <person name="Song X.-Z."/>
            <person name="Zhang L."/>
            <person name="Thornton R."/>
            <person name="Coyle M."/>
            <person name="Francisco L."/>
            <person name="Jackson L."/>
            <person name="Javaid M."/>
            <person name="Korchina V."/>
            <person name="Kovar C."/>
            <person name="Mata R."/>
            <person name="Mathew T."/>
            <person name="Ngo R."/>
            <person name="Nguyen L."/>
            <person name="Nguyen N."/>
            <person name="Okwuonu G."/>
            <person name="Ongeri F."/>
            <person name="Pham C."/>
            <person name="Simmons D."/>
            <person name="Wilczek-Boney K."/>
            <person name="Hale W."/>
            <person name="Jakkamsetti A."/>
            <person name="Pham P."/>
            <person name="Ruth R."/>
            <person name="San Lucas F."/>
            <person name="Warren J."/>
            <person name="Zhang J."/>
            <person name="Zhao Z."/>
            <person name="Zhou C."/>
            <person name="Zhu D."/>
            <person name="Lee S."/>
            <person name="Bess C."/>
            <person name="Blankenburg K."/>
            <person name="Forbes L."/>
            <person name="Fu Q."/>
            <person name="Gubbala S."/>
            <person name="Hirani K."/>
            <person name="Jayaseelan J.C."/>
            <person name="Lara F."/>
            <person name="Munidasa M."/>
            <person name="Palculict T."/>
            <person name="Patil S."/>
            <person name="Pu L.-L."/>
            <person name="Saada N."/>
            <person name="Tang L."/>
            <person name="Weissenberger G."/>
            <person name="Zhu Y."/>
            <person name="Hemphill L."/>
            <person name="Shang Y."/>
            <person name="Youmans B."/>
            <person name="Ayvaz T."/>
            <person name="Ross M."/>
            <person name="Santibanez J."/>
            <person name="Aqrawi P."/>
            <person name="Gross S."/>
            <person name="Joshi V."/>
            <person name="Fowler G."/>
            <person name="Nazareth L."/>
            <person name="Reid J."/>
            <person name="Worley K."/>
            <person name="Petrosino J."/>
            <person name="Highlander S."/>
            <person name="Gibbs R."/>
        </authorList>
    </citation>
    <scope>NUCLEOTIDE SEQUENCE [LARGE SCALE GENOMIC DNA]</scope>
    <source>
        <strain evidence="7 8">ATCC 12755</strain>
    </source>
</reference>
<dbReference type="PROSITE" id="PS51257">
    <property type="entry name" value="PROKAR_LIPOPROTEIN"/>
    <property type="match status" value="1"/>
</dbReference>
<name>F0EFZ5_ENTCA</name>
<dbReference type="PANTHER" id="PTHR43649:SF31">
    <property type="entry name" value="SN-GLYCEROL-3-PHOSPHATE-BINDING PERIPLASMIC PROTEIN UGPB"/>
    <property type="match status" value="1"/>
</dbReference>
<feature type="signal peptide" evidence="6">
    <location>
        <begin position="1"/>
        <end position="28"/>
    </location>
</feature>
<dbReference type="Gene3D" id="3.40.190.10">
    <property type="entry name" value="Periplasmic binding protein-like II"/>
    <property type="match status" value="1"/>
</dbReference>
<dbReference type="EMBL" id="AEWT01000002">
    <property type="protein sequence ID" value="EGC70715.1"/>
    <property type="molecule type" value="Genomic_DNA"/>
</dbReference>
<dbReference type="Pfam" id="PF01547">
    <property type="entry name" value="SBP_bac_1"/>
    <property type="match status" value="1"/>
</dbReference>